<feature type="transmembrane region" description="Helical" evidence="1">
    <location>
        <begin position="44"/>
        <end position="65"/>
    </location>
</feature>
<reference evidence="3" key="1">
    <citation type="journal article" date="2013" name="Extremophiles">
        <title>Proteinivorax tanatarense gen. nov., sp. nov., an anaerobic, haloalkaliphilic, proteolytic bacterium isolated from a decaying algal bloom, and proposal of Proteinivoraceae fam. nov.</title>
        <authorList>
            <person name="Kevbrin V."/>
            <person name="Boltyanskaya Y."/>
            <person name="Zhilina T."/>
            <person name="Kolganova T."/>
            <person name="Lavrentjeva E."/>
            <person name="Kuznetsov B."/>
        </authorList>
    </citation>
    <scope>NUCLEOTIDE SEQUENCE</scope>
    <source>
        <strain evidence="3">Z-910T</strain>
    </source>
</reference>
<dbReference type="RefSeq" id="WP_350342649.1">
    <property type="nucleotide sequence ID" value="NZ_CP158367.1"/>
</dbReference>
<gene>
    <name evidence="3" type="ORF">PRVXT_001900</name>
</gene>
<feature type="transmembrane region" description="Helical" evidence="1">
    <location>
        <begin position="77"/>
        <end position="104"/>
    </location>
</feature>
<dbReference type="SUPFAM" id="SSF56300">
    <property type="entry name" value="Metallo-dependent phosphatases"/>
    <property type="match status" value="1"/>
</dbReference>
<dbReference type="PANTHER" id="PTHR31302">
    <property type="entry name" value="TRANSMEMBRANE PROTEIN WITH METALLOPHOSPHOESTERASE DOMAIN-RELATED"/>
    <property type="match status" value="1"/>
</dbReference>
<dbReference type="EMBL" id="CP158367">
    <property type="protein sequence ID" value="XBX73887.1"/>
    <property type="molecule type" value="Genomic_DNA"/>
</dbReference>
<keyword evidence="1" id="KW-0812">Transmembrane</keyword>
<dbReference type="Gene3D" id="3.60.21.10">
    <property type="match status" value="1"/>
</dbReference>
<evidence type="ECO:0000259" key="2">
    <source>
        <dbReference type="Pfam" id="PF00149"/>
    </source>
</evidence>
<keyword evidence="1" id="KW-1133">Transmembrane helix</keyword>
<proteinExistence type="predicted"/>
<evidence type="ECO:0000313" key="3">
    <source>
        <dbReference type="EMBL" id="XBX73887.1"/>
    </source>
</evidence>
<evidence type="ECO:0000256" key="1">
    <source>
        <dbReference type="SAM" id="Phobius"/>
    </source>
</evidence>
<accession>A0AAU7VJ58</accession>
<dbReference type="InterPro" id="IPR004843">
    <property type="entry name" value="Calcineurin-like_PHP"/>
</dbReference>
<dbReference type="CDD" id="cd07385">
    <property type="entry name" value="MPP_YkuE_C"/>
    <property type="match status" value="1"/>
</dbReference>
<dbReference type="Pfam" id="PF00149">
    <property type="entry name" value="Metallophos"/>
    <property type="match status" value="1"/>
</dbReference>
<dbReference type="PANTHER" id="PTHR31302:SF0">
    <property type="entry name" value="TRANSMEMBRANE PROTEIN WITH METALLOPHOSPHOESTERASE DOMAIN"/>
    <property type="match status" value="1"/>
</dbReference>
<sequence length="391" mass="44647">MRKIIFSIIVVVFIAVYTVINLYVGLRLGAFVNTLLPFLEPVLYWMFFWIVVYTYIISRVFNQLFPSITIRRAKIVGAYWLALLFYFLISFIIIDLAILVTRIFKPNFSLWDNEVFLLWFGILFLTFMSLLIVRGYKNASQIEINRYNVNISKSLSKYDKINIVVISDLHLGTIVDNNMLQKFVDEINGLEPDIITILGDVVDEDVRPFIQQKMEKTFAKLSAKIGIYAVLGNHDYFGGGHAKIIDSLQRANIKVLVDEHVNIMDGLIIAGRIDPTGARYCGHAQKPLKSWMNDINFDNPVILLTHQPTKLEEARKIGVDLQLSGHTHRGQLFPNNFFTSLFFENHWGLRKKGEFTSIVTSGAGTWGPPIRTGHKAEIVQITLNLEDKGES</sequence>
<dbReference type="AlphaFoldDB" id="A0AAU7VJ58"/>
<reference evidence="3" key="2">
    <citation type="submission" date="2024-06" db="EMBL/GenBank/DDBJ databases">
        <authorList>
            <person name="Petrova K.O."/>
            <person name="Toshchakov S.V."/>
            <person name="Boltjanskaja Y.V."/>
            <person name="Kevbrin V."/>
        </authorList>
    </citation>
    <scope>NUCLEOTIDE SEQUENCE</scope>
    <source>
        <strain evidence="3">Z-910T</strain>
    </source>
</reference>
<dbReference type="InterPro" id="IPR051158">
    <property type="entry name" value="Metallophosphoesterase_sf"/>
</dbReference>
<organism evidence="3">
    <name type="scientific">Proteinivorax tanatarense</name>
    <dbReference type="NCBI Taxonomy" id="1260629"/>
    <lineage>
        <taxon>Bacteria</taxon>
        <taxon>Bacillati</taxon>
        <taxon>Bacillota</taxon>
        <taxon>Clostridia</taxon>
        <taxon>Eubacteriales</taxon>
        <taxon>Proteinivoracaceae</taxon>
        <taxon>Proteinivorax</taxon>
    </lineage>
</organism>
<feature type="transmembrane region" description="Helical" evidence="1">
    <location>
        <begin position="116"/>
        <end position="136"/>
    </location>
</feature>
<feature type="transmembrane region" description="Helical" evidence="1">
    <location>
        <begin position="5"/>
        <end position="24"/>
    </location>
</feature>
<dbReference type="InterPro" id="IPR029052">
    <property type="entry name" value="Metallo-depent_PP-like"/>
</dbReference>
<keyword evidence="1" id="KW-0472">Membrane</keyword>
<feature type="domain" description="Calcineurin-like phosphoesterase" evidence="2">
    <location>
        <begin position="162"/>
        <end position="329"/>
    </location>
</feature>
<name>A0AAU7VJ58_9FIRM</name>
<protein>
    <submittedName>
        <fullName evidence="3">Metallophosphoesterase</fullName>
    </submittedName>
</protein>
<dbReference type="GO" id="GO:0016787">
    <property type="term" value="F:hydrolase activity"/>
    <property type="evidence" value="ECO:0007669"/>
    <property type="project" value="InterPro"/>
</dbReference>